<evidence type="ECO:0000313" key="3">
    <source>
        <dbReference type="Proteomes" id="UP001151760"/>
    </source>
</evidence>
<accession>A0ABQ5HFR3</accession>
<keyword evidence="3" id="KW-1185">Reference proteome</keyword>
<feature type="compositionally biased region" description="Low complexity" evidence="1">
    <location>
        <begin position="20"/>
        <end position="30"/>
    </location>
</feature>
<name>A0ABQ5HFR3_9ASTR</name>
<protein>
    <submittedName>
        <fullName evidence="2">Uncharacterized protein</fullName>
    </submittedName>
</protein>
<gene>
    <name evidence="2" type="ORF">Tco_1067787</name>
</gene>
<evidence type="ECO:0000313" key="2">
    <source>
        <dbReference type="EMBL" id="GJT86070.1"/>
    </source>
</evidence>
<dbReference type="EMBL" id="BQNB010019511">
    <property type="protein sequence ID" value="GJT86070.1"/>
    <property type="molecule type" value="Genomic_DNA"/>
</dbReference>
<dbReference type="Proteomes" id="UP001151760">
    <property type="component" value="Unassembled WGS sequence"/>
</dbReference>
<comment type="caution">
    <text evidence="2">The sequence shown here is derived from an EMBL/GenBank/DDBJ whole genome shotgun (WGS) entry which is preliminary data.</text>
</comment>
<feature type="region of interest" description="Disordered" evidence="1">
    <location>
        <begin position="19"/>
        <end position="52"/>
    </location>
</feature>
<evidence type="ECO:0000256" key="1">
    <source>
        <dbReference type="SAM" id="MobiDB-lite"/>
    </source>
</evidence>
<organism evidence="2 3">
    <name type="scientific">Tanacetum coccineum</name>
    <dbReference type="NCBI Taxonomy" id="301880"/>
    <lineage>
        <taxon>Eukaryota</taxon>
        <taxon>Viridiplantae</taxon>
        <taxon>Streptophyta</taxon>
        <taxon>Embryophyta</taxon>
        <taxon>Tracheophyta</taxon>
        <taxon>Spermatophyta</taxon>
        <taxon>Magnoliopsida</taxon>
        <taxon>eudicotyledons</taxon>
        <taxon>Gunneridae</taxon>
        <taxon>Pentapetalae</taxon>
        <taxon>asterids</taxon>
        <taxon>campanulids</taxon>
        <taxon>Asterales</taxon>
        <taxon>Asteraceae</taxon>
        <taxon>Asteroideae</taxon>
        <taxon>Anthemideae</taxon>
        <taxon>Anthemidinae</taxon>
        <taxon>Tanacetum</taxon>
    </lineage>
</organism>
<reference evidence="2" key="1">
    <citation type="journal article" date="2022" name="Int. J. Mol. Sci.">
        <title>Draft Genome of Tanacetum Coccineum: Genomic Comparison of Closely Related Tanacetum-Family Plants.</title>
        <authorList>
            <person name="Yamashiro T."/>
            <person name="Shiraishi A."/>
            <person name="Nakayama K."/>
            <person name="Satake H."/>
        </authorList>
    </citation>
    <scope>NUCLEOTIDE SEQUENCE</scope>
</reference>
<reference evidence="2" key="2">
    <citation type="submission" date="2022-01" db="EMBL/GenBank/DDBJ databases">
        <authorList>
            <person name="Yamashiro T."/>
            <person name="Shiraishi A."/>
            <person name="Satake H."/>
            <person name="Nakayama K."/>
        </authorList>
    </citation>
    <scope>NUCLEOTIDE SEQUENCE</scope>
</reference>
<proteinExistence type="predicted"/>
<sequence>MMMLLLRVKKRVKRYKAFKSSKSTRGSSSKRSAKESITYVTKQQQHQQQEYDAWEEDTVIDEDEVILKDETPEPITKFQNIDKRVPTIFDHARMEATLNDRLSNQIRNAEEYAYHLEQATNFNQIVWESRQEDIRPLTYKTYARLH</sequence>